<dbReference type="InParanoid" id="A0A1Q3BKS1"/>
<protein>
    <submittedName>
        <fullName evidence="2">Uncharacterized protein</fullName>
    </submittedName>
</protein>
<comment type="caution">
    <text evidence="2">The sequence shown here is derived from an EMBL/GenBank/DDBJ whole genome shotgun (WGS) entry which is preliminary data.</text>
</comment>
<dbReference type="Proteomes" id="UP000187406">
    <property type="component" value="Unassembled WGS sequence"/>
</dbReference>
<reference evidence="3" key="1">
    <citation type="submission" date="2016-04" db="EMBL/GenBank/DDBJ databases">
        <title>Cephalotus genome sequencing.</title>
        <authorList>
            <person name="Fukushima K."/>
            <person name="Hasebe M."/>
            <person name="Fang X."/>
        </authorList>
    </citation>
    <scope>NUCLEOTIDE SEQUENCE [LARGE SCALE GENOMIC DNA]</scope>
    <source>
        <strain evidence="3">cv. St1</strain>
    </source>
</reference>
<dbReference type="FunCoup" id="A0A1Q3BKS1">
    <property type="interactions" value="18"/>
</dbReference>
<name>A0A1Q3BKS1_CEPFO</name>
<accession>A0A1Q3BKS1</accession>
<feature type="region of interest" description="Disordered" evidence="1">
    <location>
        <begin position="51"/>
        <end position="88"/>
    </location>
</feature>
<evidence type="ECO:0000313" key="2">
    <source>
        <dbReference type="EMBL" id="GAV68620.1"/>
    </source>
</evidence>
<keyword evidence="3" id="KW-1185">Reference proteome</keyword>
<proteinExistence type="predicted"/>
<gene>
    <name evidence="2" type="ORF">CFOL_v3_12123</name>
</gene>
<sequence>MYKSSNITTNVPGKIMASHTPAEIGTKGTVASLIMKEIEYFSRLELSCRNSSQMPQPHIKDTASSSSHARPSIGSVITTQTKKQRNRSKLLPSICSMVEVSDTNRPIGVSGYSYRNLKSDVKKLQA</sequence>
<organism evidence="2 3">
    <name type="scientific">Cephalotus follicularis</name>
    <name type="common">Albany pitcher plant</name>
    <dbReference type="NCBI Taxonomy" id="3775"/>
    <lineage>
        <taxon>Eukaryota</taxon>
        <taxon>Viridiplantae</taxon>
        <taxon>Streptophyta</taxon>
        <taxon>Embryophyta</taxon>
        <taxon>Tracheophyta</taxon>
        <taxon>Spermatophyta</taxon>
        <taxon>Magnoliopsida</taxon>
        <taxon>eudicotyledons</taxon>
        <taxon>Gunneridae</taxon>
        <taxon>Pentapetalae</taxon>
        <taxon>rosids</taxon>
        <taxon>fabids</taxon>
        <taxon>Oxalidales</taxon>
        <taxon>Cephalotaceae</taxon>
        <taxon>Cephalotus</taxon>
    </lineage>
</organism>
<dbReference type="PANTHER" id="PTHR35131">
    <property type="entry name" value="EXPRESSED PROTEIN"/>
    <property type="match status" value="1"/>
</dbReference>
<dbReference type="OrthoDB" id="783264at2759"/>
<dbReference type="PANTHER" id="PTHR35131:SF2">
    <property type="entry name" value="GAG-POL POLYPROTEIN"/>
    <property type="match status" value="1"/>
</dbReference>
<evidence type="ECO:0000256" key="1">
    <source>
        <dbReference type="SAM" id="MobiDB-lite"/>
    </source>
</evidence>
<evidence type="ECO:0000313" key="3">
    <source>
        <dbReference type="Proteomes" id="UP000187406"/>
    </source>
</evidence>
<dbReference type="EMBL" id="BDDD01000647">
    <property type="protein sequence ID" value="GAV68620.1"/>
    <property type="molecule type" value="Genomic_DNA"/>
</dbReference>
<feature type="compositionally biased region" description="Polar residues" evidence="1">
    <location>
        <begin position="62"/>
        <end position="81"/>
    </location>
</feature>
<dbReference type="AlphaFoldDB" id="A0A1Q3BKS1"/>